<sequence>MEHLEQQSPCRARRRPGMALAEAQRGPERDRERIASTERKQRITPPPHRRPHHAGAVFGRTAPAPAVFSKEDFAVTQVDLLRYLVTGQLVARIQSGRWLPPDRVVATTRTWLASHRVGCDWLDRIRIAMAARGLACEIYDVATSGDGSGLADGLLADEGSAQMEALRGRCEHYLQRLQRSH</sequence>
<organism evidence="2 3">
    <name type="scientific">Burkholderia plantarii</name>
    <dbReference type="NCBI Taxonomy" id="41899"/>
    <lineage>
        <taxon>Bacteria</taxon>
        <taxon>Pseudomonadati</taxon>
        <taxon>Pseudomonadota</taxon>
        <taxon>Betaproteobacteria</taxon>
        <taxon>Burkholderiales</taxon>
        <taxon>Burkholderiaceae</taxon>
        <taxon>Burkholderia</taxon>
    </lineage>
</organism>
<evidence type="ECO:0000256" key="1">
    <source>
        <dbReference type="SAM" id="MobiDB-lite"/>
    </source>
</evidence>
<name>A0A0B6RXJ9_BURPL</name>
<dbReference type="AlphaFoldDB" id="A0A0B6RXJ9"/>
<evidence type="ECO:0000313" key="2">
    <source>
        <dbReference type="EMBL" id="AJK45775.1"/>
    </source>
</evidence>
<dbReference type="EMBL" id="CP002580">
    <property type="protein sequence ID" value="AJK45775.1"/>
    <property type="molecule type" value="Genomic_DNA"/>
</dbReference>
<evidence type="ECO:0000313" key="3">
    <source>
        <dbReference type="Proteomes" id="UP000031838"/>
    </source>
</evidence>
<reference evidence="2 3" key="2">
    <citation type="journal article" date="2016" name="Appl. Microbiol. Biotechnol.">
        <title>Mutations improving production and secretion of extracellular lipase by Burkholderia glumae PG1.</title>
        <authorList>
            <person name="Knapp A."/>
            <person name="Voget S."/>
            <person name="Gao R."/>
            <person name="Zaburannyi N."/>
            <person name="Krysciak D."/>
            <person name="Breuer M."/>
            <person name="Hauer B."/>
            <person name="Streit W.R."/>
            <person name="Muller R."/>
            <person name="Daniel R."/>
            <person name="Jaeger K.E."/>
        </authorList>
    </citation>
    <scope>NUCLEOTIDE SEQUENCE [LARGE SCALE GENOMIC DNA]</scope>
    <source>
        <strain evidence="2 3">PG1</strain>
    </source>
</reference>
<reference evidence="3" key="1">
    <citation type="submission" date="2011-03" db="EMBL/GenBank/DDBJ databases">
        <authorList>
            <person name="Voget S."/>
            <person name="Streit W.R."/>
            <person name="Jaeger K.E."/>
            <person name="Daniel R."/>
        </authorList>
    </citation>
    <scope>NUCLEOTIDE SEQUENCE [LARGE SCALE GENOMIC DNA]</scope>
    <source>
        <strain evidence="3">PG1</strain>
    </source>
</reference>
<dbReference type="HOGENOM" id="CLU_1486396_0_0_4"/>
<proteinExistence type="predicted"/>
<dbReference type="Proteomes" id="UP000031838">
    <property type="component" value="Chromosome 1"/>
</dbReference>
<feature type="compositionally biased region" description="Basic and acidic residues" evidence="1">
    <location>
        <begin position="25"/>
        <end position="41"/>
    </location>
</feature>
<dbReference type="KEGG" id="bgp:BGL_1c12530"/>
<accession>A0A0B6RXJ9</accession>
<protein>
    <submittedName>
        <fullName evidence="2">Uncharacterized protein</fullName>
    </submittedName>
</protein>
<keyword evidence="3" id="KW-1185">Reference proteome</keyword>
<gene>
    <name evidence="2" type="ORF">BGL_1c12530</name>
</gene>
<dbReference type="RefSeq" id="WP_226993609.1">
    <property type="nucleotide sequence ID" value="NZ_CP002580.1"/>
</dbReference>
<feature type="region of interest" description="Disordered" evidence="1">
    <location>
        <begin position="1"/>
        <end position="56"/>
    </location>
</feature>